<dbReference type="PANTHER" id="PTHR34835:SF90">
    <property type="entry name" value="AMINOTRANSFERASE-LIKE PLANT MOBILE DOMAIN-CONTAINING PROTEIN"/>
    <property type="match status" value="1"/>
</dbReference>
<dbReference type="EMBL" id="JAUHHV010000014">
    <property type="protein sequence ID" value="KAK1406029.1"/>
    <property type="molecule type" value="Genomic_DNA"/>
</dbReference>
<name>A0AAD8JKE8_TARER</name>
<proteinExistence type="predicted"/>
<evidence type="ECO:0000313" key="2">
    <source>
        <dbReference type="Proteomes" id="UP001229421"/>
    </source>
</evidence>
<protein>
    <submittedName>
        <fullName evidence="1">Uncharacterized protein</fullName>
    </submittedName>
</protein>
<comment type="caution">
    <text evidence="1">The sequence shown here is derived from an EMBL/GenBank/DDBJ whole genome shotgun (WGS) entry which is preliminary data.</text>
</comment>
<gene>
    <name evidence="1" type="ORF">QVD17_42286</name>
</gene>
<sequence>MEMTLSKGSVKITSETIHQLLGIPNSGIDLVSMGTSTNSTELGLAWRTRYPKNLIGTTEIVQKIKEAKDDDGIMFKLDFLMLFYSTMVECHDNGKCKMDLIDLLKEDMDFGNIDWCSYVLSKIKVCKKMWRRRTLKSRFTGALSILTRGEEAGCNDEDDDVTEVPGMKSTFSKMNSIFDWIEEEKKRFEELMISRYKVNPESEEIINLYRRYVGCFKDLVQLVDENTKFETSVPHVDIKTALSDHEKKIWSYLMIREHEDTK</sequence>
<evidence type="ECO:0000313" key="1">
    <source>
        <dbReference type="EMBL" id="KAK1406029.1"/>
    </source>
</evidence>
<accession>A0AAD8JKE8</accession>
<reference evidence="1" key="1">
    <citation type="journal article" date="2023" name="bioRxiv">
        <title>Improved chromosome-level genome assembly for marigold (Tagetes erecta).</title>
        <authorList>
            <person name="Jiang F."/>
            <person name="Yuan L."/>
            <person name="Wang S."/>
            <person name="Wang H."/>
            <person name="Xu D."/>
            <person name="Wang A."/>
            <person name="Fan W."/>
        </authorList>
    </citation>
    <scope>NUCLEOTIDE SEQUENCE</scope>
    <source>
        <strain evidence="1">WSJ</strain>
        <tissue evidence="1">Leaf</tissue>
    </source>
</reference>
<organism evidence="1 2">
    <name type="scientific">Tagetes erecta</name>
    <name type="common">African marigold</name>
    <dbReference type="NCBI Taxonomy" id="13708"/>
    <lineage>
        <taxon>Eukaryota</taxon>
        <taxon>Viridiplantae</taxon>
        <taxon>Streptophyta</taxon>
        <taxon>Embryophyta</taxon>
        <taxon>Tracheophyta</taxon>
        <taxon>Spermatophyta</taxon>
        <taxon>Magnoliopsida</taxon>
        <taxon>eudicotyledons</taxon>
        <taxon>Gunneridae</taxon>
        <taxon>Pentapetalae</taxon>
        <taxon>asterids</taxon>
        <taxon>campanulids</taxon>
        <taxon>Asterales</taxon>
        <taxon>Asteraceae</taxon>
        <taxon>Asteroideae</taxon>
        <taxon>Heliantheae alliance</taxon>
        <taxon>Tageteae</taxon>
        <taxon>Tagetes</taxon>
    </lineage>
</organism>
<dbReference type="Proteomes" id="UP001229421">
    <property type="component" value="Unassembled WGS sequence"/>
</dbReference>
<keyword evidence="2" id="KW-1185">Reference proteome</keyword>
<dbReference type="AlphaFoldDB" id="A0AAD8JKE8"/>
<dbReference type="PANTHER" id="PTHR34835">
    <property type="entry name" value="OS07G0283600 PROTEIN-RELATED"/>
    <property type="match status" value="1"/>
</dbReference>